<reference evidence="2" key="1">
    <citation type="submission" date="2017-02" db="EMBL/GenBank/DDBJ databases">
        <authorList>
            <person name="Varghese N."/>
            <person name="Submissions S."/>
        </authorList>
    </citation>
    <scope>NUCLEOTIDE SEQUENCE [LARGE SCALE GENOMIC DNA]</scope>
    <source>
        <strain evidence="2">USBA 833</strain>
    </source>
</reference>
<evidence type="ECO:0000313" key="2">
    <source>
        <dbReference type="Proteomes" id="UP000190105"/>
    </source>
</evidence>
<gene>
    <name evidence="1" type="ORF">SAMN05443428_1088</name>
</gene>
<dbReference type="RefSeq" id="WP_078696320.1">
    <property type="nucleotide sequence ID" value="NZ_FUYH01000008.1"/>
</dbReference>
<evidence type="ECO:0008006" key="3">
    <source>
        <dbReference type="Google" id="ProtNLM"/>
    </source>
</evidence>
<dbReference type="OrthoDB" id="1957319at2"/>
<organism evidence="1 2">
    <name type="scientific">Caloramator quimbayensis</name>
    <dbReference type="NCBI Taxonomy" id="1147123"/>
    <lineage>
        <taxon>Bacteria</taxon>
        <taxon>Bacillati</taxon>
        <taxon>Bacillota</taxon>
        <taxon>Clostridia</taxon>
        <taxon>Eubacteriales</taxon>
        <taxon>Clostridiaceae</taxon>
        <taxon>Caloramator</taxon>
    </lineage>
</organism>
<accession>A0A1T4XCV8</accession>
<proteinExistence type="predicted"/>
<name>A0A1T4XCV8_9CLOT</name>
<dbReference type="AlphaFoldDB" id="A0A1T4XCV8"/>
<protein>
    <recommendedName>
        <fullName evidence="3">Enterocin A Immunity</fullName>
    </recommendedName>
</protein>
<dbReference type="Proteomes" id="UP000190105">
    <property type="component" value="Unassembled WGS sequence"/>
</dbReference>
<keyword evidence="2" id="KW-1185">Reference proteome</keyword>
<dbReference type="EMBL" id="FUYH01000008">
    <property type="protein sequence ID" value="SKA87502.1"/>
    <property type="molecule type" value="Genomic_DNA"/>
</dbReference>
<dbReference type="STRING" id="1147123.SAMN05443428_1088"/>
<sequence>MKNSHLRQEINRMLSIVKQTFGKNSREYKNLEYLLDILESTYRYNFDGERDLLDELNKLLIKLSNTIPELNVEKLSCNYPNISTMLKYLDEWLS</sequence>
<evidence type="ECO:0000313" key="1">
    <source>
        <dbReference type="EMBL" id="SKA87502.1"/>
    </source>
</evidence>